<organism evidence="2 3">
    <name type="scientific">Qipengyuania atrilutea</name>
    <dbReference type="NCBI Taxonomy" id="2744473"/>
    <lineage>
        <taxon>Bacteria</taxon>
        <taxon>Pseudomonadati</taxon>
        <taxon>Pseudomonadota</taxon>
        <taxon>Alphaproteobacteria</taxon>
        <taxon>Sphingomonadales</taxon>
        <taxon>Erythrobacteraceae</taxon>
        <taxon>Qipengyuania</taxon>
    </lineage>
</organism>
<comment type="caution">
    <text evidence="2">The sequence shown here is derived from an EMBL/GenBank/DDBJ whole genome shotgun (WGS) entry which is preliminary data.</text>
</comment>
<feature type="transmembrane region" description="Helical" evidence="1">
    <location>
        <begin position="17"/>
        <end position="36"/>
    </location>
</feature>
<sequence length="102" mass="11011">MAVGFIFLPFHLGLSDIQTDMVASVLLALAVGAILYEDHRGLVLPPLLVGSVLICFLAVLLAAIAIVWNGIRFQALIPICMVIGGVAYWYLDKRRTSAAVDE</sequence>
<keyword evidence="3" id="KW-1185">Reference proteome</keyword>
<accession>A0A850H878</accession>
<feature type="transmembrane region" description="Helical" evidence="1">
    <location>
        <begin position="43"/>
        <end position="67"/>
    </location>
</feature>
<reference evidence="2 3" key="1">
    <citation type="submission" date="2020-06" db="EMBL/GenBank/DDBJ databases">
        <title>Altererythrobacter sp. HHU K3-1.</title>
        <authorList>
            <person name="Zhang D."/>
            <person name="Xue H."/>
        </authorList>
    </citation>
    <scope>NUCLEOTIDE SEQUENCE [LARGE SCALE GENOMIC DNA]</scope>
    <source>
        <strain evidence="2 3">HHU K3-1</strain>
    </source>
</reference>
<keyword evidence="1" id="KW-0812">Transmembrane</keyword>
<proteinExistence type="predicted"/>
<evidence type="ECO:0000256" key="1">
    <source>
        <dbReference type="SAM" id="Phobius"/>
    </source>
</evidence>
<keyword evidence="1" id="KW-1133">Transmembrane helix</keyword>
<dbReference type="Proteomes" id="UP000561438">
    <property type="component" value="Unassembled WGS sequence"/>
</dbReference>
<protein>
    <submittedName>
        <fullName evidence="2">Uncharacterized protein</fullName>
    </submittedName>
</protein>
<feature type="transmembrane region" description="Helical" evidence="1">
    <location>
        <begin position="73"/>
        <end position="91"/>
    </location>
</feature>
<dbReference type="EMBL" id="JABWGV010000008">
    <property type="protein sequence ID" value="NVD46048.1"/>
    <property type="molecule type" value="Genomic_DNA"/>
</dbReference>
<gene>
    <name evidence="2" type="ORF">HUV48_13625</name>
</gene>
<evidence type="ECO:0000313" key="2">
    <source>
        <dbReference type="EMBL" id="NVD46048.1"/>
    </source>
</evidence>
<keyword evidence="1" id="KW-0472">Membrane</keyword>
<name>A0A850H878_9SPHN</name>
<dbReference type="AlphaFoldDB" id="A0A850H878"/>
<evidence type="ECO:0000313" key="3">
    <source>
        <dbReference type="Proteomes" id="UP000561438"/>
    </source>
</evidence>
<dbReference type="RefSeq" id="WP_217906834.1">
    <property type="nucleotide sequence ID" value="NZ_JABWGV010000008.1"/>
</dbReference>